<dbReference type="Proteomes" id="UP000501690">
    <property type="component" value="Linkage Group LG3"/>
</dbReference>
<organism evidence="2 3">
    <name type="scientific">Vigna unguiculata</name>
    <name type="common">Cowpea</name>
    <dbReference type="NCBI Taxonomy" id="3917"/>
    <lineage>
        <taxon>Eukaryota</taxon>
        <taxon>Viridiplantae</taxon>
        <taxon>Streptophyta</taxon>
        <taxon>Embryophyta</taxon>
        <taxon>Tracheophyta</taxon>
        <taxon>Spermatophyta</taxon>
        <taxon>Magnoliopsida</taxon>
        <taxon>eudicotyledons</taxon>
        <taxon>Gunneridae</taxon>
        <taxon>Pentapetalae</taxon>
        <taxon>rosids</taxon>
        <taxon>fabids</taxon>
        <taxon>Fabales</taxon>
        <taxon>Fabaceae</taxon>
        <taxon>Papilionoideae</taxon>
        <taxon>50 kb inversion clade</taxon>
        <taxon>NPAAA clade</taxon>
        <taxon>indigoferoid/millettioid clade</taxon>
        <taxon>Phaseoleae</taxon>
        <taxon>Vigna</taxon>
    </lineage>
</organism>
<evidence type="ECO:0000256" key="1">
    <source>
        <dbReference type="SAM" id="MobiDB-lite"/>
    </source>
</evidence>
<evidence type="ECO:0000313" key="3">
    <source>
        <dbReference type="Proteomes" id="UP000501690"/>
    </source>
</evidence>
<proteinExistence type="predicted"/>
<accession>A0A4D6LG15</accession>
<protein>
    <submittedName>
        <fullName evidence="2">Uncharacterized protein</fullName>
    </submittedName>
</protein>
<feature type="region of interest" description="Disordered" evidence="1">
    <location>
        <begin position="36"/>
        <end position="87"/>
    </location>
</feature>
<evidence type="ECO:0000313" key="2">
    <source>
        <dbReference type="EMBL" id="QCD87346.1"/>
    </source>
</evidence>
<reference evidence="2 3" key="1">
    <citation type="submission" date="2019-04" db="EMBL/GenBank/DDBJ databases">
        <title>An improved genome assembly and genetic linkage map for asparagus bean, Vigna unguiculata ssp. sesquipedialis.</title>
        <authorList>
            <person name="Xia Q."/>
            <person name="Zhang R."/>
            <person name="Dong Y."/>
        </authorList>
    </citation>
    <scope>NUCLEOTIDE SEQUENCE [LARGE SCALE GENOMIC DNA]</scope>
    <source>
        <tissue evidence="2">Leaf</tissue>
    </source>
</reference>
<sequence length="217" mass="24546">MATTMSSMVYVFRRIPQDVLLTHLQVTTCRAHYQTRHPHTEEGNLSGPICTSHNSHTYTDNTRQPEPQLKSSSCSSVIPSHNSRDVIPSHNSRNVTCLTPITSHNLSKIAWRCSRVARRNTLPDHLEGDMCRQAPSASDAIAYKCRLLERPSPPGATRSSSHFVCSFLLAVQTHGQMLHQYNEPTGCFLDQCHFLIHTIIISYLSLQNEFLNLIYIF</sequence>
<name>A0A4D6LG15_VIGUN</name>
<dbReference type="AlphaFoldDB" id="A0A4D6LG15"/>
<dbReference type="EMBL" id="CP039347">
    <property type="protein sequence ID" value="QCD87346.1"/>
    <property type="molecule type" value="Genomic_DNA"/>
</dbReference>
<feature type="compositionally biased region" description="Polar residues" evidence="1">
    <location>
        <begin position="49"/>
        <end position="81"/>
    </location>
</feature>
<gene>
    <name evidence="2" type="ORF">DEO72_LG3g1880</name>
</gene>
<keyword evidence="3" id="KW-1185">Reference proteome</keyword>